<dbReference type="Proteomes" id="UP000245466">
    <property type="component" value="Unassembled WGS sequence"/>
</dbReference>
<dbReference type="Pfam" id="PF13489">
    <property type="entry name" value="Methyltransf_23"/>
    <property type="match status" value="1"/>
</dbReference>
<dbReference type="SUPFAM" id="SSF53335">
    <property type="entry name" value="S-adenosyl-L-methionine-dependent methyltransferases"/>
    <property type="match status" value="1"/>
</dbReference>
<dbReference type="EMBL" id="QEKI01000003">
    <property type="protein sequence ID" value="PVY42161.1"/>
    <property type="molecule type" value="Genomic_DNA"/>
</dbReference>
<accession>A0A2U1B0Q6</accession>
<dbReference type="GO" id="GO:0032259">
    <property type="term" value="P:methylation"/>
    <property type="evidence" value="ECO:0007669"/>
    <property type="project" value="UniProtKB-KW"/>
</dbReference>
<comment type="caution">
    <text evidence="1">The sequence shown here is derived from an EMBL/GenBank/DDBJ whole genome shotgun (WGS) entry which is preliminary data.</text>
</comment>
<dbReference type="RefSeq" id="WP_165820570.1">
    <property type="nucleotide sequence ID" value="NZ_QEKI01000003.1"/>
</dbReference>
<evidence type="ECO:0000313" key="2">
    <source>
        <dbReference type="Proteomes" id="UP000245466"/>
    </source>
</evidence>
<protein>
    <submittedName>
        <fullName evidence="1">Methyltransferase family protein</fullName>
    </submittedName>
</protein>
<dbReference type="Gene3D" id="3.40.50.150">
    <property type="entry name" value="Vaccinia Virus protein VP39"/>
    <property type="match status" value="1"/>
</dbReference>
<gene>
    <name evidence="1" type="ORF">C8E01_10327</name>
</gene>
<organism evidence="1 2">
    <name type="scientific">Pontibacter virosus</name>
    <dbReference type="NCBI Taxonomy" id="1765052"/>
    <lineage>
        <taxon>Bacteria</taxon>
        <taxon>Pseudomonadati</taxon>
        <taxon>Bacteroidota</taxon>
        <taxon>Cytophagia</taxon>
        <taxon>Cytophagales</taxon>
        <taxon>Hymenobacteraceae</taxon>
        <taxon>Pontibacter</taxon>
    </lineage>
</organism>
<keyword evidence="1" id="KW-0489">Methyltransferase</keyword>
<evidence type="ECO:0000313" key="1">
    <source>
        <dbReference type="EMBL" id="PVY42161.1"/>
    </source>
</evidence>
<keyword evidence="1" id="KW-0808">Transferase</keyword>
<name>A0A2U1B0Q6_9BACT</name>
<dbReference type="GO" id="GO:0008168">
    <property type="term" value="F:methyltransferase activity"/>
    <property type="evidence" value="ECO:0007669"/>
    <property type="project" value="UniProtKB-KW"/>
</dbReference>
<dbReference type="AlphaFoldDB" id="A0A2U1B0Q6"/>
<dbReference type="InterPro" id="IPR029063">
    <property type="entry name" value="SAM-dependent_MTases_sf"/>
</dbReference>
<sequence>MTCPLCLYAGDFKEIKGPDSRLFLHCENCQLVFTEQRFLPLPEVEEKHYLTHENGIEHAGYVNFLNRAIQPTLPLLGRGMHGLDYGCGPTPTLSLLLEREGYRMDNYDPYFFPELKTEQVYDFVFATECFEHFFYPARELHLLYKLLKPGGLLTIMTEQWQETDKIPTWYYAKDPTHVVFYHSRTFHWIAQHCGFELMYTDNKRVVIIRKDK</sequence>
<keyword evidence="2" id="KW-1185">Reference proteome</keyword>
<reference evidence="1 2" key="1">
    <citation type="submission" date="2018-04" db="EMBL/GenBank/DDBJ databases">
        <title>Genomic Encyclopedia of Type Strains, Phase IV (KMG-IV): sequencing the most valuable type-strain genomes for metagenomic binning, comparative biology and taxonomic classification.</title>
        <authorList>
            <person name="Goeker M."/>
        </authorList>
    </citation>
    <scope>NUCLEOTIDE SEQUENCE [LARGE SCALE GENOMIC DNA]</scope>
    <source>
        <strain evidence="1 2">DSM 100231</strain>
    </source>
</reference>
<proteinExistence type="predicted"/>